<dbReference type="AlphaFoldDB" id="A0A9N8KNR1"/>
<keyword evidence="5" id="KW-1185">Reference proteome</keyword>
<proteinExistence type="predicted"/>
<evidence type="ECO:0000256" key="2">
    <source>
        <dbReference type="ARBA" id="ARBA00023315"/>
    </source>
</evidence>
<dbReference type="OrthoDB" id="9975416at2759"/>
<reference evidence="4" key="1">
    <citation type="submission" date="2020-06" db="EMBL/GenBank/DDBJ databases">
        <authorList>
            <person name="Onetto C."/>
        </authorList>
    </citation>
    <scope>NUCLEOTIDE SEQUENCE</scope>
</reference>
<evidence type="ECO:0000256" key="1">
    <source>
        <dbReference type="ARBA" id="ARBA00022679"/>
    </source>
</evidence>
<dbReference type="InterPro" id="IPR050832">
    <property type="entry name" value="Bact_Acetyltransf"/>
</dbReference>
<accession>A0A9N8KNR1</accession>
<evidence type="ECO:0000313" key="5">
    <source>
        <dbReference type="Proteomes" id="UP000745764"/>
    </source>
</evidence>
<dbReference type="PANTHER" id="PTHR43877">
    <property type="entry name" value="AMINOALKYLPHOSPHONATE N-ACETYLTRANSFERASE-RELATED-RELATED"/>
    <property type="match status" value="1"/>
</dbReference>
<keyword evidence="1" id="KW-0808">Transferase</keyword>
<dbReference type="CDD" id="cd04301">
    <property type="entry name" value="NAT_SF"/>
    <property type="match status" value="1"/>
</dbReference>
<dbReference type="PROSITE" id="PS51186">
    <property type="entry name" value="GNAT"/>
    <property type="match status" value="1"/>
</dbReference>
<dbReference type="SUPFAM" id="SSF55729">
    <property type="entry name" value="Acyl-CoA N-acyltransferases (Nat)"/>
    <property type="match status" value="1"/>
</dbReference>
<dbReference type="Gene3D" id="3.40.630.30">
    <property type="match status" value="1"/>
</dbReference>
<gene>
    <name evidence="4" type="ORF">AWRI4620_LOCUS7525</name>
</gene>
<dbReference type="InterPro" id="IPR016181">
    <property type="entry name" value="Acyl_CoA_acyltransferase"/>
</dbReference>
<dbReference type="Pfam" id="PF00583">
    <property type="entry name" value="Acetyltransf_1"/>
    <property type="match status" value="1"/>
</dbReference>
<name>A0A9N8KNR1_9PEZI</name>
<dbReference type="GO" id="GO:0016747">
    <property type="term" value="F:acyltransferase activity, transferring groups other than amino-acyl groups"/>
    <property type="evidence" value="ECO:0007669"/>
    <property type="project" value="InterPro"/>
</dbReference>
<sequence>MSTTVKIRAATLSDAGAIAKVHVIAWRTAYVNIMPQTHLDSLRIEEKVTLWKQILSDSCKAANVLVAEEQTQGTRLLGFVSFGDAAAPSPNRRAFVNGAIKTGELRAIYVDPQDWSKGAGRQLWKAAQEQLIEAQFTTVAVLVLAKNERAIHFYEAVGFAKDGAGSIEVGGASLETVRLTKALN</sequence>
<organism evidence="4 5">
    <name type="scientific">Aureobasidium uvarum</name>
    <dbReference type="NCBI Taxonomy" id="2773716"/>
    <lineage>
        <taxon>Eukaryota</taxon>
        <taxon>Fungi</taxon>
        <taxon>Dikarya</taxon>
        <taxon>Ascomycota</taxon>
        <taxon>Pezizomycotina</taxon>
        <taxon>Dothideomycetes</taxon>
        <taxon>Dothideomycetidae</taxon>
        <taxon>Dothideales</taxon>
        <taxon>Saccotheciaceae</taxon>
        <taxon>Aureobasidium</taxon>
    </lineage>
</organism>
<dbReference type="Proteomes" id="UP000745764">
    <property type="component" value="Unassembled WGS sequence"/>
</dbReference>
<protein>
    <recommendedName>
        <fullName evidence="3">N-acetyltransferase domain-containing protein</fullName>
    </recommendedName>
</protein>
<comment type="caution">
    <text evidence="4">The sequence shown here is derived from an EMBL/GenBank/DDBJ whole genome shotgun (WGS) entry which is preliminary data.</text>
</comment>
<feature type="domain" description="N-acetyltransferase" evidence="3">
    <location>
        <begin position="5"/>
        <end position="184"/>
    </location>
</feature>
<dbReference type="EMBL" id="CAINUL010000015">
    <property type="protein sequence ID" value="CAD0113270.1"/>
    <property type="molecule type" value="Genomic_DNA"/>
</dbReference>
<dbReference type="PANTHER" id="PTHR43877:SF1">
    <property type="entry name" value="ACETYLTRANSFERASE"/>
    <property type="match status" value="1"/>
</dbReference>
<evidence type="ECO:0000313" key="4">
    <source>
        <dbReference type="EMBL" id="CAD0113270.1"/>
    </source>
</evidence>
<evidence type="ECO:0000259" key="3">
    <source>
        <dbReference type="PROSITE" id="PS51186"/>
    </source>
</evidence>
<dbReference type="InterPro" id="IPR000182">
    <property type="entry name" value="GNAT_dom"/>
</dbReference>
<keyword evidence="2" id="KW-0012">Acyltransferase</keyword>